<organism evidence="3 4">
    <name type="scientific">Streptomyces piniterrae</name>
    <dbReference type="NCBI Taxonomy" id="2571125"/>
    <lineage>
        <taxon>Bacteria</taxon>
        <taxon>Bacillati</taxon>
        <taxon>Actinomycetota</taxon>
        <taxon>Actinomycetes</taxon>
        <taxon>Kitasatosporales</taxon>
        <taxon>Streptomycetaceae</taxon>
        <taxon>Streptomyces</taxon>
    </lineage>
</organism>
<dbReference type="Proteomes" id="UP000308697">
    <property type="component" value="Unassembled WGS sequence"/>
</dbReference>
<feature type="region of interest" description="Disordered" evidence="1">
    <location>
        <begin position="1"/>
        <end position="37"/>
    </location>
</feature>
<dbReference type="NCBIfam" id="NF041195">
    <property type="entry name" value="ScbA_BarX_GamBu"/>
    <property type="match status" value="1"/>
</dbReference>
<dbReference type="EMBL" id="SUMB01000012">
    <property type="protein sequence ID" value="TJZ44429.1"/>
    <property type="molecule type" value="Genomic_DNA"/>
</dbReference>
<dbReference type="RefSeq" id="WP_136743188.1">
    <property type="nucleotide sequence ID" value="NZ_SUMB01000012.1"/>
</dbReference>
<evidence type="ECO:0000256" key="1">
    <source>
        <dbReference type="SAM" id="MobiDB-lite"/>
    </source>
</evidence>
<evidence type="ECO:0000313" key="4">
    <source>
        <dbReference type="Proteomes" id="UP000308697"/>
    </source>
</evidence>
<keyword evidence="4" id="KW-1185">Reference proteome</keyword>
<protein>
    <submittedName>
        <fullName evidence="3">ScbA protein</fullName>
    </submittedName>
</protein>
<feature type="domain" description="A-factor biosynthesis hotdog" evidence="2">
    <location>
        <begin position="43"/>
        <end position="173"/>
    </location>
</feature>
<feature type="domain" description="A-factor biosynthesis hotdog" evidence="2">
    <location>
        <begin position="214"/>
        <end position="322"/>
    </location>
</feature>
<dbReference type="InterPro" id="IPR047757">
    <property type="entry name" value="AfsA-like"/>
</dbReference>
<evidence type="ECO:0000313" key="3">
    <source>
        <dbReference type="EMBL" id="TJZ44429.1"/>
    </source>
</evidence>
<evidence type="ECO:0000259" key="2">
    <source>
        <dbReference type="Pfam" id="PF03756"/>
    </source>
</evidence>
<reference evidence="3 4" key="1">
    <citation type="submission" date="2019-04" db="EMBL/GenBank/DDBJ databases">
        <title>Streptomyces piniterrae sp. nov., a heliquinomycin-producing actinomycete isolated from rhizosphere soil of Pinus yunnanensis.</title>
        <authorList>
            <person name="Zhuang X."/>
            <person name="Zhao J."/>
        </authorList>
    </citation>
    <scope>NUCLEOTIDE SEQUENCE [LARGE SCALE GENOMIC DNA]</scope>
    <source>
        <strain evidence="4">jys28</strain>
    </source>
</reference>
<dbReference type="GO" id="GO:0016740">
    <property type="term" value="F:transferase activity"/>
    <property type="evidence" value="ECO:0007669"/>
    <property type="project" value="InterPro"/>
</dbReference>
<gene>
    <name evidence="3" type="ORF">FCH28_29180</name>
</gene>
<proteinExistence type="predicted"/>
<name>A0A4U0MTY9_9ACTN</name>
<dbReference type="AlphaFoldDB" id="A0A4U0MTY9"/>
<accession>A0A4U0MTY9</accession>
<feature type="region of interest" description="Disordered" evidence="1">
    <location>
        <begin position="196"/>
        <end position="219"/>
    </location>
</feature>
<dbReference type="InterPro" id="IPR005509">
    <property type="entry name" value="AfsA_hotdog_dom"/>
</dbReference>
<dbReference type="Pfam" id="PF03756">
    <property type="entry name" value="AfsA"/>
    <property type="match status" value="2"/>
</dbReference>
<sequence length="327" mass="35828">MSDTMHAGGTVRHSATGPHQPVPSQHVPFRTGQSAGVPREFAHRRAMEDVLIMSWSRLDDDHFSLAAQWPYDHQYFTPSHGRHHPLLAGETIRQAGLLLSHAELGVPLGHHFILADLVYTTDPERLTVGTGPAALTIDVRCSNTRMRAGAMTSSRFDMTIRRDGRIVATGNSSVTVTAPAVYRRIRGERLSARHVDRPLPAPVSPRLTGSTHPDEVLLTPTDQPDRWLLRLATGHASVVNPANDHIPGMALLDAAHQAARVITAPDNFVPYAFRTEFQRYAEHDIPCVIEARRVPSAIPHTTTVKVTGLQGGEPVFASTLTALDERP</sequence>
<comment type="caution">
    <text evidence="3">The sequence shown here is derived from an EMBL/GenBank/DDBJ whole genome shotgun (WGS) entry which is preliminary data.</text>
</comment>
<dbReference type="OrthoDB" id="7838374at2"/>